<reference evidence="7" key="1">
    <citation type="submission" date="2021-03" db="EMBL/GenBank/DDBJ databases">
        <title>Comparative genomics and phylogenomic investigation of the class Geoglossomycetes provide insights into ecological specialization and systematics.</title>
        <authorList>
            <person name="Melie T."/>
            <person name="Pirro S."/>
            <person name="Miller A.N."/>
            <person name="Quandt A."/>
        </authorList>
    </citation>
    <scope>NUCLEOTIDE SEQUENCE</scope>
    <source>
        <strain evidence="7">CAQ_001_2017</strain>
    </source>
</reference>
<dbReference type="GO" id="GO:0005741">
    <property type="term" value="C:mitochondrial outer membrane"/>
    <property type="evidence" value="ECO:0007669"/>
    <property type="project" value="TreeGrafter"/>
</dbReference>
<dbReference type="Proteomes" id="UP000750711">
    <property type="component" value="Unassembled WGS sequence"/>
</dbReference>
<gene>
    <name evidence="7" type="ORF">GP486_000307</name>
</gene>
<dbReference type="PANTHER" id="PTHR28234:SF1">
    <property type="entry name" value="NUCLEAR CONTROL OF ATPASE PROTEIN 2"/>
    <property type="match status" value="1"/>
</dbReference>
<keyword evidence="2 6" id="KW-0812">Transmembrane</keyword>
<sequence>MSLVVDLVRRVDLQLDRLQLSTCVPLSPRILGSQSTFEGDAPGAGIGQAPIASESSRISELQRLIKLLSTSSSSPLLKATKVERILYQARCSKQMVDGVSSDYEVELEWLLIGKAAVQTYGLILTTLLKQNLPLSNDIWYWDEVLGSHSYTALYSIQTSPLRLWHWSSEVYRNARRRLNYQQSRLEAATGETGRSSWSLIERWRQFYGLVKGSIQDRSIADVQRRVISSFALSRTEASRKRAGLKKLREMSAAVLGILMNESLRFGEDDEDSVVARGERGGVSAVIYQEEWKSVIEKSIILMETVLQKVASVDVGVTDFEGIVFASLENNSELVGRGAVPENATLTSRSTILSERLRRILQVHIPSYIASSKSLESEYGRPSRLVRYWLPVTVLLLSSSTILRIIVGRKEAIVMWIRELGRTVLDFWTNWVVDPIKKVIGTIHHDEDSELALMSRRSLEGDRESLERMVVDYAVDHPPIATGDGIAKLTSQLSESDITDIRSKVREGDLTPVLMAYERDLRSPLMGTIRGDLVRTLLIQIQKTKVDVEVAVGGIDALLKSQELVFGFVGLTPGLLVCLGAFRWMSRIFGIHKGPKKGKHQGKMLRALRNIDRTLVASSSSNNGMLSYKEHGLLLYEVDLLRKLARQIMPGEINREFVEEVDDLVDIRTGVGKQLRVIERIRWAFAKWLV</sequence>
<evidence type="ECO:0008006" key="9">
    <source>
        <dbReference type="Google" id="ProtNLM"/>
    </source>
</evidence>
<dbReference type="EMBL" id="JAGHQM010000018">
    <property type="protein sequence ID" value="KAH0566282.1"/>
    <property type="molecule type" value="Genomic_DNA"/>
</dbReference>
<name>A0A9P8RU24_9PEZI</name>
<keyword evidence="5 6" id="KW-0472">Membrane</keyword>
<evidence type="ECO:0000256" key="3">
    <source>
        <dbReference type="ARBA" id="ARBA00022989"/>
    </source>
</evidence>
<comment type="subcellular location">
    <subcellularLocation>
        <location evidence="1">Mitochondrion membrane</location>
        <topology evidence="1">Multi-pass membrane protein</topology>
    </subcellularLocation>
</comment>
<protein>
    <recommendedName>
        <fullName evidence="9">ATP synthase regulation protein NCA2</fullName>
    </recommendedName>
</protein>
<evidence type="ECO:0000256" key="1">
    <source>
        <dbReference type="ARBA" id="ARBA00004225"/>
    </source>
</evidence>
<dbReference type="PANTHER" id="PTHR28234">
    <property type="entry name" value="NUCLEAR CONTROL OF ATPASE PROTEIN 2"/>
    <property type="match status" value="1"/>
</dbReference>
<proteinExistence type="predicted"/>
<evidence type="ECO:0000256" key="5">
    <source>
        <dbReference type="ARBA" id="ARBA00023136"/>
    </source>
</evidence>
<dbReference type="Pfam" id="PF08637">
    <property type="entry name" value="NCA2"/>
    <property type="match status" value="1"/>
</dbReference>
<keyword evidence="8" id="KW-1185">Reference proteome</keyword>
<feature type="transmembrane region" description="Helical" evidence="6">
    <location>
        <begin position="387"/>
        <end position="406"/>
    </location>
</feature>
<dbReference type="AlphaFoldDB" id="A0A9P8RU24"/>
<evidence type="ECO:0000313" key="8">
    <source>
        <dbReference type="Proteomes" id="UP000750711"/>
    </source>
</evidence>
<evidence type="ECO:0000256" key="2">
    <source>
        <dbReference type="ARBA" id="ARBA00022692"/>
    </source>
</evidence>
<keyword evidence="3 6" id="KW-1133">Transmembrane helix</keyword>
<dbReference type="InterPro" id="IPR013946">
    <property type="entry name" value="NCA2-like"/>
</dbReference>
<evidence type="ECO:0000313" key="7">
    <source>
        <dbReference type="EMBL" id="KAH0566282.1"/>
    </source>
</evidence>
<organism evidence="7 8">
    <name type="scientific">Trichoglossum hirsutum</name>
    <dbReference type="NCBI Taxonomy" id="265104"/>
    <lineage>
        <taxon>Eukaryota</taxon>
        <taxon>Fungi</taxon>
        <taxon>Dikarya</taxon>
        <taxon>Ascomycota</taxon>
        <taxon>Pezizomycotina</taxon>
        <taxon>Geoglossomycetes</taxon>
        <taxon>Geoglossales</taxon>
        <taxon>Geoglossaceae</taxon>
        <taxon>Trichoglossum</taxon>
    </lineage>
</organism>
<evidence type="ECO:0000256" key="4">
    <source>
        <dbReference type="ARBA" id="ARBA00023128"/>
    </source>
</evidence>
<keyword evidence="4" id="KW-0496">Mitochondrion</keyword>
<comment type="caution">
    <text evidence="7">The sequence shown here is derived from an EMBL/GenBank/DDBJ whole genome shotgun (WGS) entry which is preliminary data.</text>
</comment>
<evidence type="ECO:0000256" key="6">
    <source>
        <dbReference type="SAM" id="Phobius"/>
    </source>
</evidence>
<accession>A0A9P8RU24</accession>
<feature type="transmembrane region" description="Helical" evidence="6">
    <location>
        <begin position="563"/>
        <end position="584"/>
    </location>
</feature>